<gene>
    <name evidence="1" type="ORF">PtrM4_001650</name>
</gene>
<dbReference type="RefSeq" id="XP_065964806.1">
    <property type="nucleotide sequence ID" value="XM_066102604.1"/>
</dbReference>
<name>A0A834S5D5_9PLEO</name>
<evidence type="ECO:0000313" key="2">
    <source>
        <dbReference type="Proteomes" id="UP000245464"/>
    </source>
</evidence>
<organism evidence="1 2">
    <name type="scientific">Pyrenophora tritici-repentis</name>
    <dbReference type="NCBI Taxonomy" id="45151"/>
    <lineage>
        <taxon>Eukaryota</taxon>
        <taxon>Fungi</taxon>
        <taxon>Dikarya</taxon>
        <taxon>Ascomycota</taxon>
        <taxon>Pezizomycotina</taxon>
        <taxon>Dothideomycetes</taxon>
        <taxon>Pleosporomycetidae</taxon>
        <taxon>Pleosporales</taxon>
        <taxon>Pleosporineae</taxon>
        <taxon>Pleosporaceae</taxon>
        <taxon>Pyrenophora</taxon>
    </lineage>
</organism>
<protein>
    <submittedName>
        <fullName evidence="1">Uncharacterized protein</fullName>
    </submittedName>
</protein>
<dbReference type="EMBL" id="NQIK02000001">
    <property type="protein sequence ID" value="KAF7575925.1"/>
    <property type="molecule type" value="Genomic_DNA"/>
</dbReference>
<proteinExistence type="predicted"/>
<dbReference type="Proteomes" id="UP000245464">
    <property type="component" value="Chromosome 1"/>
</dbReference>
<dbReference type="GeneID" id="90953805"/>
<comment type="caution">
    <text evidence="1">The sequence shown here is derived from an EMBL/GenBank/DDBJ whole genome shotgun (WGS) entry which is preliminary data.</text>
</comment>
<accession>A0A834S5D5</accession>
<sequence>MCPNPSTINTDADADAPSLPSATISTLRFDSPATPPLLSIHRPSDTDTHLILKTYRRMS</sequence>
<dbReference type="AlphaFoldDB" id="A0A834S5D5"/>
<dbReference type="KEGG" id="ptrr:90953805"/>
<evidence type="ECO:0000313" key="1">
    <source>
        <dbReference type="EMBL" id="KAF7575925.1"/>
    </source>
</evidence>
<reference evidence="1 2" key="1">
    <citation type="journal article" date="2018" name="BMC Genomics">
        <title>Comparative genomics of the wheat fungal pathogen Pyrenophora tritici-repentis reveals chromosomal variations and genome plasticity.</title>
        <authorList>
            <person name="Moolhuijzen P."/>
            <person name="See P.T."/>
            <person name="Hane J.K."/>
            <person name="Shi G."/>
            <person name="Liu Z."/>
            <person name="Oliver R.P."/>
            <person name="Moffat C.S."/>
        </authorList>
    </citation>
    <scope>NUCLEOTIDE SEQUENCE [LARGE SCALE GENOMIC DNA]</scope>
    <source>
        <strain evidence="1">M4</strain>
    </source>
</reference>